<evidence type="ECO:0000256" key="11">
    <source>
        <dbReference type="ARBA" id="ARBA00023236"/>
    </source>
</evidence>
<evidence type="ECO:0000313" key="16">
    <source>
        <dbReference type="EMBL" id="QUC08186.1"/>
    </source>
</evidence>
<evidence type="ECO:0000256" key="3">
    <source>
        <dbReference type="ARBA" id="ARBA00020170"/>
    </source>
</evidence>
<dbReference type="PANTHER" id="PTHR32182:SF0">
    <property type="entry name" value="DNA REPLICATION AND REPAIR PROTEIN RECF"/>
    <property type="match status" value="1"/>
</dbReference>
<dbReference type="PROSITE" id="PS00617">
    <property type="entry name" value="RECF_1"/>
    <property type="match status" value="1"/>
</dbReference>
<dbReference type="PROSITE" id="PS00618">
    <property type="entry name" value="RECF_2"/>
    <property type="match status" value="1"/>
</dbReference>
<feature type="domain" description="RecF/RecN/SMC N-terminal" evidence="15">
    <location>
        <begin position="3"/>
        <end position="355"/>
    </location>
</feature>
<evidence type="ECO:0000256" key="4">
    <source>
        <dbReference type="ARBA" id="ARBA00022490"/>
    </source>
</evidence>
<dbReference type="Pfam" id="PF02463">
    <property type="entry name" value="SMC_N"/>
    <property type="match status" value="1"/>
</dbReference>
<keyword evidence="10 13" id="KW-0234">DNA repair</keyword>
<dbReference type="InterPro" id="IPR018078">
    <property type="entry name" value="DNA-binding_RecF_CS"/>
</dbReference>
<name>A0ABX7Y5U1_9ACTN</name>
<evidence type="ECO:0000256" key="1">
    <source>
        <dbReference type="ARBA" id="ARBA00004496"/>
    </source>
</evidence>
<keyword evidence="5 13" id="KW-0235">DNA replication</keyword>
<dbReference type="PANTHER" id="PTHR32182">
    <property type="entry name" value="DNA REPLICATION AND REPAIR PROTEIN RECF"/>
    <property type="match status" value="1"/>
</dbReference>
<dbReference type="EMBL" id="CP072384">
    <property type="protein sequence ID" value="QUC08186.1"/>
    <property type="molecule type" value="Genomic_DNA"/>
</dbReference>
<keyword evidence="17" id="KW-1185">Reference proteome</keyword>
<keyword evidence="7 13" id="KW-0227">DNA damage</keyword>
<dbReference type="Gene3D" id="3.40.50.300">
    <property type="entry name" value="P-loop containing nucleotide triphosphate hydrolases"/>
    <property type="match status" value="1"/>
</dbReference>
<evidence type="ECO:0000256" key="6">
    <source>
        <dbReference type="ARBA" id="ARBA00022741"/>
    </source>
</evidence>
<accession>A0ABX7Y5U1</accession>
<dbReference type="NCBIfam" id="TIGR00611">
    <property type="entry name" value="recf"/>
    <property type="match status" value="1"/>
</dbReference>
<keyword evidence="6 13" id="KW-0547">Nucleotide-binding</keyword>
<keyword evidence="11 13" id="KW-0742">SOS response</keyword>
<evidence type="ECO:0000313" key="17">
    <source>
        <dbReference type="Proteomes" id="UP000678513"/>
    </source>
</evidence>
<evidence type="ECO:0000259" key="15">
    <source>
        <dbReference type="Pfam" id="PF02463"/>
    </source>
</evidence>
<evidence type="ECO:0000256" key="13">
    <source>
        <dbReference type="HAMAP-Rule" id="MF_00365"/>
    </source>
</evidence>
<comment type="function">
    <text evidence="12 13 14">The RecF protein is involved in DNA metabolism; it is required for DNA replication and normal SOS inducibility. RecF binds preferentially to single-stranded, linear DNA. It also seems to bind ATP.</text>
</comment>
<evidence type="ECO:0000256" key="10">
    <source>
        <dbReference type="ARBA" id="ARBA00023204"/>
    </source>
</evidence>
<feature type="binding site" evidence="13">
    <location>
        <begin position="30"/>
        <end position="37"/>
    </location>
    <ligand>
        <name>ATP</name>
        <dbReference type="ChEBI" id="CHEBI:30616"/>
    </ligand>
</feature>
<keyword evidence="8 13" id="KW-0067">ATP-binding</keyword>
<comment type="similarity">
    <text evidence="2 13 14">Belongs to the RecF family.</text>
</comment>
<gene>
    <name evidence="13 16" type="primary">recF</name>
    <name evidence="16" type="ORF">J5A65_15025</name>
</gene>
<evidence type="ECO:0000256" key="8">
    <source>
        <dbReference type="ARBA" id="ARBA00022840"/>
    </source>
</evidence>
<dbReference type="HAMAP" id="MF_00365">
    <property type="entry name" value="RecF"/>
    <property type="match status" value="1"/>
</dbReference>
<comment type="subcellular location">
    <subcellularLocation>
        <location evidence="1 13 14">Cytoplasm</location>
    </subcellularLocation>
</comment>
<keyword evidence="9 13" id="KW-0238">DNA-binding</keyword>
<dbReference type="InterPro" id="IPR001238">
    <property type="entry name" value="DNA-binding_RecF"/>
</dbReference>
<dbReference type="Gene3D" id="1.20.1050.90">
    <property type="entry name" value="RecF/RecN/SMC, N-terminal domain"/>
    <property type="match status" value="1"/>
</dbReference>
<keyword evidence="4 13" id="KW-0963">Cytoplasm</keyword>
<proteinExistence type="inferred from homology"/>
<dbReference type="Proteomes" id="UP000678513">
    <property type="component" value="Chromosome"/>
</dbReference>
<evidence type="ECO:0000256" key="14">
    <source>
        <dbReference type="RuleBase" id="RU000578"/>
    </source>
</evidence>
<dbReference type="InterPro" id="IPR042174">
    <property type="entry name" value="RecF_2"/>
</dbReference>
<dbReference type="RefSeq" id="WP_212323789.1">
    <property type="nucleotide sequence ID" value="NZ_AP024463.1"/>
</dbReference>
<evidence type="ECO:0000256" key="5">
    <source>
        <dbReference type="ARBA" id="ARBA00022705"/>
    </source>
</evidence>
<reference evidence="16 17" key="1">
    <citation type="submission" date="2021-03" db="EMBL/GenBank/DDBJ databases">
        <title>Human Oral Microbial Genomes.</title>
        <authorList>
            <person name="Johnston C.D."/>
            <person name="Chen T."/>
            <person name="Dewhirst F.E."/>
        </authorList>
    </citation>
    <scope>NUCLEOTIDE SEQUENCE [LARGE SCALE GENOMIC DNA]</scope>
    <source>
        <strain evidence="16 17">DSMZ 100122</strain>
    </source>
</reference>
<evidence type="ECO:0000256" key="2">
    <source>
        <dbReference type="ARBA" id="ARBA00008016"/>
    </source>
</evidence>
<evidence type="ECO:0000256" key="12">
    <source>
        <dbReference type="ARBA" id="ARBA00025401"/>
    </source>
</evidence>
<dbReference type="SUPFAM" id="SSF52540">
    <property type="entry name" value="P-loop containing nucleoside triphosphate hydrolases"/>
    <property type="match status" value="1"/>
</dbReference>
<dbReference type="InterPro" id="IPR027417">
    <property type="entry name" value="P-loop_NTPase"/>
</dbReference>
<dbReference type="InterPro" id="IPR003395">
    <property type="entry name" value="RecF/RecN/SMC_N"/>
</dbReference>
<evidence type="ECO:0000256" key="7">
    <source>
        <dbReference type="ARBA" id="ARBA00022763"/>
    </source>
</evidence>
<sequence>MFVTHLSVTDFRNYSAAELNLVAGVNVFVGSNGQGKTNLVEAVEYLSTMSSHRVSATAPLIRAGAESAILRARVQASRGDERLITLELEVTNGRSNVARLNRAPLARPRDLIGALRTVVFSPIDLAIVRGDPSDRRAWLDTLVTTRWPRMAGVRADLEKVLRQRNSLLKAMSGKSMRQAATEEETTLQAWNEALARIGAELLHARLDTLADVLPHAAAAYETIAPVNNQISAQYKTSLDLSGIPVDAVRGTLEARLLEAMAQRRRDEIARGVTLVGPQRDDVTLSIGSLPAKGYASHGESWSLALALKLGGFALVRADGIEPVLVLDDVFSELDATRRERLAGAVADAEQVLITAAVGADVPDFPSALRFQVHDGTVRPAGEAAEVTDD</sequence>
<evidence type="ECO:0000256" key="9">
    <source>
        <dbReference type="ARBA" id="ARBA00023125"/>
    </source>
</evidence>
<protein>
    <recommendedName>
        <fullName evidence="3 13">DNA replication and repair protein RecF</fullName>
    </recommendedName>
</protein>
<organism evidence="16 17">
    <name type="scientific">Arachnia rubra</name>
    <dbReference type="NCBI Taxonomy" id="1547448"/>
    <lineage>
        <taxon>Bacteria</taxon>
        <taxon>Bacillati</taxon>
        <taxon>Actinomycetota</taxon>
        <taxon>Actinomycetes</taxon>
        <taxon>Propionibacteriales</taxon>
        <taxon>Propionibacteriaceae</taxon>
        <taxon>Arachnia</taxon>
    </lineage>
</organism>